<dbReference type="InterPro" id="IPR044668">
    <property type="entry name" value="PuuD-like"/>
</dbReference>
<dbReference type="GO" id="GO:0016787">
    <property type="term" value="F:hydrolase activity"/>
    <property type="evidence" value="ECO:0007669"/>
    <property type="project" value="UniProtKB-KW"/>
</dbReference>
<keyword evidence="1" id="KW-0378">Hydrolase</keyword>
<dbReference type="PANTHER" id="PTHR43235:SF1">
    <property type="entry name" value="GLUTAMINE AMIDOTRANSFERASE PB2B2.05-RELATED"/>
    <property type="match status" value="1"/>
</dbReference>
<dbReference type="InterPro" id="IPR029062">
    <property type="entry name" value="Class_I_gatase-like"/>
</dbReference>
<dbReference type="Proteomes" id="UP001293718">
    <property type="component" value="Unassembled WGS sequence"/>
</dbReference>
<evidence type="ECO:0000313" key="2">
    <source>
        <dbReference type="Proteomes" id="UP001293718"/>
    </source>
</evidence>
<dbReference type="EMBL" id="JAXOJX010000025">
    <property type="protein sequence ID" value="MDZ5458084.1"/>
    <property type="molecule type" value="Genomic_DNA"/>
</dbReference>
<proteinExistence type="predicted"/>
<name>A0ABU5IG42_9BURK</name>
<dbReference type="PANTHER" id="PTHR43235">
    <property type="entry name" value="GLUTAMINE AMIDOTRANSFERASE PB2B2.05-RELATED"/>
    <property type="match status" value="1"/>
</dbReference>
<protein>
    <submittedName>
        <fullName evidence="1">Gamma-glutamyl-gamma-aminobutyrate hydrolase family protein</fullName>
    </submittedName>
</protein>
<dbReference type="InterPro" id="IPR011697">
    <property type="entry name" value="Peptidase_C26"/>
</dbReference>
<gene>
    <name evidence="1" type="ORF">SM757_16025</name>
</gene>
<organism evidence="1 2">
    <name type="scientific">Azohydromonas lata</name>
    <dbReference type="NCBI Taxonomy" id="45677"/>
    <lineage>
        <taxon>Bacteria</taxon>
        <taxon>Pseudomonadati</taxon>
        <taxon>Pseudomonadota</taxon>
        <taxon>Betaproteobacteria</taxon>
        <taxon>Burkholderiales</taxon>
        <taxon>Sphaerotilaceae</taxon>
        <taxon>Azohydromonas</taxon>
    </lineage>
</organism>
<keyword evidence="2" id="KW-1185">Reference proteome</keyword>
<comment type="caution">
    <text evidence="1">The sequence shown here is derived from an EMBL/GenBank/DDBJ whole genome shotgun (WGS) entry which is preliminary data.</text>
</comment>
<dbReference type="SUPFAM" id="SSF52317">
    <property type="entry name" value="Class I glutamine amidotransferase-like"/>
    <property type="match status" value="1"/>
</dbReference>
<dbReference type="Gene3D" id="3.40.50.880">
    <property type="match status" value="1"/>
</dbReference>
<accession>A0ABU5IG42</accession>
<dbReference type="RefSeq" id="WP_322466258.1">
    <property type="nucleotide sequence ID" value="NZ_JAXOJX010000025.1"/>
</dbReference>
<sequence length="284" mass="30825">MTSADSHCAAATAIATGLPAEAVPCVWVVASHRELGNEHGHPQPYTVMDEGGLRTLVSRGLQPVCFPRVPAGRLPLMLEHVQGVMLGGSATNVHPRHYAEEPVSEDMEFDPDREAVSLPLIRLCIERGVPLIGFCRGSHEINVAMGGSLHQRLQALGGGVVHWEDPEESLAQQYAERHEVGVVPGGELERITGCQRFAVSSLHSQGVKRLAPGLVAEAHADDGLVEAFRWHDAAQFAWGFQFHPEWGHQLHPRYGRIMEAFVDACWARLRATAAQAAAAARETA</sequence>
<dbReference type="PROSITE" id="PS51273">
    <property type="entry name" value="GATASE_TYPE_1"/>
    <property type="match status" value="1"/>
</dbReference>
<reference evidence="1 2" key="1">
    <citation type="submission" date="2023-11" db="EMBL/GenBank/DDBJ databases">
        <title>Draft genome of Azohydromonas lata strain H1 (DSM1123), a polyhydroxyalkanoate producer.</title>
        <authorList>
            <person name="Traversa D."/>
            <person name="D'Addabbo P."/>
            <person name="Pazzani C."/>
            <person name="Manzari C."/>
            <person name="Chiara M."/>
            <person name="Scrascia M."/>
        </authorList>
    </citation>
    <scope>NUCLEOTIDE SEQUENCE [LARGE SCALE GENOMIC DNA]</scope>
    <source>
        <strain evidence="1 2">H1</strain>
    </source>
</reference>
<evidence type="ECO:0000313" key="1">
    <source>
        <dbReference type="EMBL" id="MDZ5458084.1"/>
    </source>
</evidence>
<dbReference type="Pfam" id="PF07722">
    <property type="entry name" value="Peptidase_C26"/>
    <property type="match status" value="1"/>
</dbReference>